<dbReference type="HOGENOM" id="CLU_959285_0_0_11"/>
<evidence type="ECO:0000313" key="3">
    <source>
        <dbReference type="Proteomes" id="UP000000603"/>
    </source>
</evidence>
<keyword evidence="1" id="KW-1133">Transmembrane helix</keyword>
<dbReference type="Proteomes" id="UP000000603">
    <property type="component" value="Chromosome"/>
</dbReference>
<feature type="transmembrane region" description="Helical" evidence="1">
    <location>
        <begin position="213"/>
        <end position="232"/>
    </location>
</feature>
<reference evidence="2 3" key="1">
    <citation type="journal article" date="2004" name="Science">
        <title>The complete genome sequence of Propionibacterium acnes, a commensal of human skin.</title>
        <authorList>
            <person name="Bruggemann H."/>
            <person name="Henne A."/>
            <person name="Hoster F."/>
            <person name="Liesegang H."/>
            <person name="Wiezer A."/>
            <person name="Strittmatter A."/>
            <person name="Hujer S."/>
            <person name="Durre P."/>
            <person name="Gottschalk G."/>
        </authorList>
    </citation>
    <scope>NUCLEOTIDE SEQUENCE [LARGE SCALE GENOMIC DNA]</scope>
    <source>
        <strain evidence="3">DSM 16379 / KPA171202</strain>
    </source>
</reference>
<proteinExistence type="predicted"/>
<feature type="transmembrane region" description="Helical" evidence="1">
    <location>
        <begin position="244"/>
        <end position="264"/>
    </location>
</feature>
<organism evidence="2 3">
    <name type="scientific">Cutibacterium acnes (strain DSM 16379 / KPA171202)</name>
    <name type="common">Propionibacterium acnes</name>
    <dbReference type="NCBI Taxonomy" id="267747"/>
    <lineage>
        <taxon>Bacteria</taxon>
        <taxon>Bacillati</taxon>
        <taxon>Actinomycetota</taxon>
        <taxon>Actinomycetes</taxon>
        <taxon>Propionibacteriales</taxon>
        <taxon>Propionibacteriaceae</taxon>
        <taxon>Cutibacterium</taxon>
    </lineage>
</organism>
<dbReference type="KEGG" id="pac:PPA0331"/>
<dbReference type="EnsemblBacteria" id="AAT82086">
    <property type="protein sequence ID" value="AAT82086"/>
    <property type="gene ID" value="PPA0331"/>
</dbReference>
<evidence type="ECO:0000256" key="1">
    <source>
        <dbReference type="SAM" id="Phobius"/>
    </source>
</evidence>
<feature type="transmembrane region" description="Helical" evidence="1">
    <location>
        <begin position="276"/>
        <end position="294"/>
    </location>
</feature>
<dbReference type="RefSeq" id="WP_002525972.1">
    <property type="nucleotide sequence ID" value="NC_006085.1"/>
</dbReference>
<dbReference type="EMBL" id="AE017283">
    <property type="protein sequence ID" value="AAT82086.1"/>
    <property type="molecule type" value="Genomic_DNA"/>
</dbReference>
<keyword evidence="1" id="KW-0472">Membrane</keyword>
<accession>Q6AAY0</accession>
<keyword evidence="1" id="KW-0812">Transmembrane</keyword>
<dbReference type="AlphaFoldDB" id="Q6AAY0"/>
<sequence length="357" mass="41103">MSTSNQSTTESKDAQAIKTEIFDLYSDITKPKSPHRTGRPGKNVAEQAVALGGVAVKYNKSIFDVCEMLHEKKIEQRTIERQNYNLFNRFRLQIGDLCDRFNSYYYNRAKTVDQKIFYDICSTYKQNARPTTSVTELRSCLCDTAARCNATPHAVWAAAEQYMSHSLRAVRNSLDYTKPNYWIRLLLSVIFITLMCLVCDLPRVIKSLSIIESIGFIIATALFTADFVFIFLPVTTQWLRVNKLSTKFLEVLFSVFSFLIVYQFQASKMTSASTPYLMVDIWLIVAIFIMWLITHNKANEVVSQQDHIRDLQDQLQTLRMSEPQQIVEPDTVGHAPKESSRLRLLGMVINPFQRPRF</sequence>
<name>Q6AAY0_CUTAK</name>
<protein>
    <submittedName>
        <fullName evidence="2">Uncharacterized protein</fullName>
    </submittedName>
</protein>
<gene>
    <name evidence="2" type="ordered locus">PPA0331</name>
</gene>
<evidence type="ECO:0000313" key="2">
    <source>
        <dbReference type="EMBL" id="AAT82086.1"/>
    </source>
</evidence>
<feature type="transmembrane region" description="Helical" evidence="1">
    <location>
        <begin position="181"/>
        <end position="201"/>
    </location>
</feature>